<dbReference type="RefSeq" id="WP_077371234.1">
    <property type="nucleotide sequence ID" value="NZ_BJOH01000003.1"/>
</dbReference>
<dbReference type="Proteomes" id="UP001378242">
    <property type="component" value="Unassembled WGS sequence"/>
</dbReference>
<evidence type="ECO:0000313" key="3">
    <source>
        <dbReference type="Proteomes" id="UP001378242"/>
    </source>
</evidence>
<dbReference type="InterPro" id="IPR005589">
    <property type="entry name" value="ArfA"/>
</dbReference>
<organism evidence="2 3">
    <name type="scientific">Cobetia marina</name>
    <name type="common">Deleya marina</name>
    <dbReference type="NCBI Taxonomy" id="28258"/>
    <lineage>
        <taxon>Bacteria</taxon>
        <taxon>Pseudomonadati</taxon>
        <taxon>Pseudomonadota</taxon>
        <taxon>Gammaproteobacteria</taxon>
        <taxon>Oceanospirillales</taxon>
        <taxon>Halomonadaceae</taxon>
        <taxon>Cobetia</taxon>
    </lineage>
</organism>
<dbReference type="Pfam" id="PF03889">
    <property type="entry name" value="ArfA"/>
    <property type="match status" value="1"/>
</dbReference>
<comment type="caution">
    <text evidence="2">The sequence shown here is derived from an EMBL/GenBank/DDBJ whole genome shotgun (WGS) entry which is preliminary data.</text>
</comment>
<evidence type="ECO:0000256" key="1">
    <source>
        <dbReference type="SAM" id="MobiDB-lite"/>
    </source>
</evidence>
<evidence type="ECO:0000313" key="2">
    <source>
        <dbReference type="EMBL" id="MEL0616030.1"/>
    </source>
</evidence>
<proteinExistence type="predicted"/>
<feature type="region of interest" description="Disordered" evidence="1">
    <location>
        <begin position="28"/>
        <end position="59"/>
    </location>
</feature>
<keyword evidence="3" id="KW-1185">Reference proteome</keyword>
<dbReference type="GeneID" id="43177643"/>
<sequence length="59" mass="6362">MTHKRKVQDNALKAVLRTPMFKQRVVKARKGKGSYQRNGKQQGGSGGSEAPSVGVYCAA</sequence>
<dbReference type="EMBL" id="JBAKAP010000003">
    <property type="protein sequence ID" value="MEL0616030.1"/>
    <property type="molecule type" value="Genomic_DNA"/>
</dbReference>
<name>A0ABU9GC18_COBMA</name>
<gene>
    <name evidence="2" type="primary">arfA</name>
    <name evidence="2" type="ORF">V6243_04235</name>
</gene>
<protein>
    <submittedName>
        <fullName evidence="2">Alternative ribosome rescue factor ArfA</fullName>
    </submittedName>
</protein>
<accession>A0ABU9GC18</accession>
<reference evidence="2 3" key="1">
    <citation type="submission" date="2024-02" db="EMBL/GenBank/DDBJ databases">
        <title>Bacteria isolated from the canopy kelp, Nereocystis luetkeana.</title>
        <authorList>
            <person name="Pfister C.A."/>
            <person name="Younker I.T."/>
            <person name="Light S.H."/>
        </authorList>
    </citation>
    <scope>NUCLEOTIDE SEQUENCE [LARGE SCALE GENOMIC DNA]</scope>
    <source>
        <strain evidence="2 3">TI.5.07</strain>
    </source>
</reference>